<protein>
    <submittedName>
        <fullName evidence="7">G-protein coupled receptors family 1 profile domain-containing protein</fullName>
    </submittedName>
</protein>
<dbReference type="AlphaFoldDB" id="O45739"/>
<dbReference type="GO" id="GO:0008528">
    <property type="term" value="F:G protein-coupled peptide receptor activity"/>
    <property type="evidence" value="ECO:0007669"/>
    <property type="project" value="InterPro"/>
</dbReference>
<dbReference type="KEGG" id="cel:CELE_T03E6.6"/>
<organism evidence="7 8">
    <name type="scientific">Caenorhabditis elegans</name>
    <dbReference type="NCBI Taxonomy" id="6239"/>
    <lineage>
        <taxon>Eukaryota</taxon>
        <taxon>Metazoa</taxon>
        <taxon>Ecdysozoa</taxon>
        <taxon>Nematoda</taxon>
        <taxon>Chromadorea</taxon>
        <taxon>Rhabditida</taxon>
        <taxon>Rhabditina</taxon>
        <taxon>Rhabditomorpha</taxon>
        <taxon>Rhabditoidea</taxon>
        <taxon>Rhabditidae</taxon>
        <taxon>Peloderinae</taxon>
        <taxon>Caenorhabditis</taxon>
    </lineage>
</organism>
<feature type="domain" description="G-protein coupled receptors family 1 profile" evidence="6">
    <location>
        <begin position="65"/>
        <end position="347"/>
    </location>
</feature>
<keyword evidence="3 5" id="KW-1133">Transmembrane helix</keyword>
<evidence type="ECO:0000313" key="7">
    <source>
        <dbReference type="EMBL" id="CAB07280.2"/>
    </source>
</evidence>
<dbReference type="PANTHER" id="PTHR22751:SF13">
    <property type="entry name" value="G-PROTEIN COUPLED RECEPTORS FAMILY 1 PROFILE DOMAIN-CONTAINING PROTEIN"/>
    <property type="match status" value="1"/>
</dbReference>
<reference evidence="7 8" key="1">
    <citation type="journal article" date="1998" name="Science">
        <title>Genome sequence of the nematode C. elegans: a platform for investigating biology.</title>
        <authorList>
            <consortium name="The C. elegans sequencing consortium"/>
            <person name="Sulson J.E."/>
            <person name="Waterston R."/>
        </authorList>
    </citation>
    <scope>NUCLEOTIDE SEQUENCE [LARGE SCALE GENOMIC DNA]</scope>
    <source>
        <strain evidence="7 8">Bristol N2</strain>
    </source>
</reference>
<dbReference type="AGR" id="WB:WBGene00005820"/>
<evidence type="ECO:0000259" key="6">
    <source>
        <dbReference type="PROSITE" id="PS50262"/>
    </source>
</evidence>
<evidence type="ECO:0000256" key="1">
    <source>
        <dbReference type="ARBA" id="ARBA00004370"/>
    </source>
</evidence>
<dbReference type="HOGENOM" id="CLU_043715_0_0_1"/>
<comment type="subcellular location">
    <subcellularLocation>
        <location evidence="1">Membrane</location>
    </subcellularLocation>
</comment>
<feature type="transmembrane region" description="Helical" evidence="5">
    <location>
        <begin position="50"/>
        <end position="73"/>
    </location>
</feature>
<gene>
    <name evidence="7 9" type="primary">srw-73</name>
    <name evidence="7" type="ORF">CELE_T03E6.6</name>
    <name evidence="9" type="ORF">T03E6.6</name>
</gene>
<dbReference type="OMA" id="SEYENFT"/>
<dbReference type="SUPFAM" id="SSF81321">
    <property type="entry name" value="Family A G protein-coupled receptor-like"/>
    <property type="match status" value="1"/>
</dbReference>
<feature type="transmembrane region" description="Helical" evidence="5">
    <location>
        <begin position="140"/>
        <end position="160"/>
    </location>
</feature>
<accession>O45739</accession>
<sequence length="384" mass="44523">MAKLSEYYEYEYDFFSSYSENFENFTYPIYFEDYEEEEKWLKLVNEVARVLHNLNFIFCVVGLNINLLNCLVISHRKMWTSSINVLMIGISFCDVLIIGNTFGMRIYDILQQNECWQNSTYLKCLTTFTINLIAEVINRIYPFLGLSMAIIRVLVVSFPLSKKMSSLSQKEVGCEIVLIMVFLSAVISVWYNARYSILKNGLWVPRKRCNYPPGYTELQYAIRVGRKIIFTEMMSQTIFAYLNGSLNIIPAVLYPVVAIVLVIRLLKMRKDRKNVISRRQNVKREHTTTLVILLSITFFISQLPSGIFLWLGNLYKFNTVVRSIVFEGKNVTSILFTVNATSHCIIFAVLSSQYSQVARERFRCCRKKARGTPTGSKWTNTITV</sequence>
<name>O45739_CAEEL</name>
<dbReference type="Proteomes" id="UP000001940">
    <property type="component" value="Chromosome V"/>
</dbReference>
<evidence type="ECO:0000256" key="4">
    <source>
        <dbReference type="ARBA" id="ARBA00023136"/>
    </source>
</evidence>
<dbReference type="InterPro" id="IPR017452">
    <property type="entry name" value="GPCR_Rhodpsn_7TM"/>
</dbReference>
<dbReference type="SMR" id="O45739"/>
<keyword evidence="7" id="KW-0675">Receptor</keyword>
<keyword evidence="4 5" id="KW-0472">Membrane</keyword>
<dbReference type="PaxDb" id="6239-T03E6.6"/>
<dbReference type="RefSeq" id="NP_507197.2">
    <property type="nucleotide sequence ID" value="NM_074796.2"/>
</dbReference>
<proteinExistence type="predicted"/>
<dbReference type="InParanoid" id="O45739"/>
<dbReference type="EMBL" id="BX284605">
    <property type="protein sequence ID" value="CAB07280.2"/>
    <property type="molecule type" value="Genomic_DNA"/>
</dbReference>
<dbReference type="PANTHER" id="PTHR22751">
    <property type="entry name" value="G-PROTEIN COUPLED RECEPTOR-RELATED"/>
    <property type="match status" value="1"/>
</dbReference>
<dbReference type="CTD" id="188019"/>
<dbReference type="OrthoDB" id="5897219at2759"/>
<dbReference type="InterPro" id="IPR019427">
    <property type="entry name" value="7TM_GPCR_serpentine_rcpt_Srw"/>
</dbReference>
<dbReference type="Gene3D" id="1.20.1070.10">
    <property type="entry name" value="Rhodopsin 7-helix transmembrane proteins"/>
    <property type="match status" value="1"/>
</dbReference>
<evidence type="ECO:0000256" key="2">
    <source>
        <dbReference type="ARBA" id="ARBA00022692"/>
    </source>
</evidence>
<evidence type="ECO:0000313" key="9">
    <source>
        <dbReference type="WormBase" id="T03E6.6"/>
    </source>
</evidence>
<evidence type="ECO:0000256" key="5">
    <source>
        <dbReference type="SAM" id="Phobius"/>
    </source>
</evidence>
<keyword evidence="8" id="KW-1185">Reference proteome</keyword>
<feature type="transmembrane region" description="Helical" evidence="5">
    <location>
        <begin position="172"/>
        <end position="193"/>
    </location>
</feature>
<feature type="transmembrane region" description="Helical" evidence="5">
    <location>
        <begin position="85"/>
        <end position="107"/>
    </location>
</feature>
<evidence type="ECO:0000256" key="3">
    <source>
        <dbReference type="ARBA" id="ARBA00022989"/>
    </source>
</evidence>
<dbReference type="Pfam" id="PF10324">
    <property type="entry name" value="7TM_GPCR_Srw"/>
    <property type="match status" value="1"/>
</dbReference>
<dbReference type="UCSC" id="T03E6.6">
    <property type="organism name" value="c. elegans"/>
</dbReference>
<feature type="transmembrane region" description="Helical" evidence="5">
    <location>
        <begin position="331"/>
        <end position="351"/>
    </location>
</feature>
<evidence type="ECO:0000313" key="8">
    <source>
        <dbReference type="Proteomes" id="UP000001940"/>
    </source>
</evidence>
<dbReference type="GO" id="GO:0016020">
    <property type="term" value="C:membrane"/>
    <property type="evidence" value="ECO:0007669"/>
    <property type="project" value="UniProtKB-SubCell"/>
</dbReference>
<dbReference type="WormBase" id="T03E6.6">
    <property type="protein sequence ID" value="CE45151"/>
    <property type="gene ID" value="WBGene00005820"/>
    <property type="gene designation" value="srw-73"/>
</dbReference>
<feature type="transmembrane region" description="Helical" evidence="5">
    <location>
        <begin position="248"/>
        <end position="266"/>
    </location>
</feature>
<keyword evidence="2 5" id="KW-0812">Transmembrane</keyword>
<dbReference type="PhylomeDB" id="O45739"/>
<dbReference type="PROSITE" id="PS50262">
    <property type="entry name" value="G_PROTEIN_RECEP_F1_2"/>
    <property type="match status" value="1"/>
</dbReference>
<feature type="transmembrane region" description="Helical" evidence="5">
    <location>
        <begin position="287"/>
        <end position="311"/>
    </location>
</feature>
<dbReference type="GeneID" id="188019"/>
<dbReference type="eggNOG" id="ENOG502TJEN">
    <property type="taxonomic scope" value="Eukaryota"/>
</dbReference>